<reference evidence="2" key="2">
    <citation type="journal article" date="2015" name="Fish Shellfish Immunol.">
        <title>Early steps in the European eel (Anguilla anguilla)-Vibrio vulnificus interaction in the gills: Role of the RtxA13 toxin.</title>
        <authorList>
            <person name="Callol A."/>
            <person name="Pajuelo D."/>
            <person name="Ebbesson L."/>
            <person name="Teles M."/>
            <person name="MacKenzie S."/>
            <person name="Amaro C."/>
        </authorList>
    </citation>
    <scope>NUCLEOTIDE SEQUENCE</scope>
</reference>
<dbReference type="AlphaFoldDB" id="A0A0E9WEH9"/>
<evidence type="ECO:0000313" key="2">
    <source>
        <dbReference type="EMBL" id="JAH87893.1"/>
    </source>
</evidence>
<name>A0A0E9WEH9_ANGAN</name>
<feature type="chain" id="PRO_5002434786" evidence="1">
    <location>
        <begin position="25"/>
        <end position="98"/>
    </location>
</feature>
<protein>
    <submittedName>
        <fullName evidence="2">Uncharacterized protein</fullName>
    </submittedName>
</protein>
<dbReference type="EMBL" id="GBXM01020684">
    <property type="protein sequence ID" value="JAH87893.1"/>
    <property type="molecule type" value="Transcribed_RNA"/>
</dbReference>
<evidence type="ECO:0000256" key="1">
    <source>
        <dbReference type="SAM" id="SignalP"/>
    </source>
</evidence>
<accession>A0A0E9WEH9</accession>
<reference evidence="2" key="1">
    <citation type="submission" date="2014-11" db="EMBL/GenBank/DDBJ databases">
        <authorList>
            <person name="Amaro Gonzalez C."/>
        </authorList>
    </citation>
    <scope>NUCLEOTIDE SEQUENCE</scope>
</reference>
<feature type="signal peptide" evidence="1">
    <location>
        <begin position="1"/>
        <end position="24"/>
    </location>
</feature>
<organism evidence="2">
    <name type="scientific">Anguilla anguilla</name>
    <name type="common">European freshwater eel</name>
    <name type="synonym">Muraena anguilla</name>
    <dbReference type="NCBI Taxonomy" id="7936"/>
    <lineage>
        <taxon>Eukaryota</taxon>
        <taxon>Metazoa</taxon>
        <taxon>Chordata</taxon>
        <taxon>Craniata</taxon>
        <taxon>Vertebrata</taxon>
        <taxon>Euteleostomi</taxon>
        <taxon>Actinopterygii</taxon>
        <taxon>Neopterygii</taxon>
        <taxon>Teleostei</taxon>
        <taxon>Anguilliformes</taxon>
        <taxon>Anguillidae</taxon>
        <taxon>Anguilla</taxon>
    </lineage>
</organism>
<keyword evidence="1" id="KW-0732">Signal</keyword>
<sequence length="98" mass="11036">MSNCIAFQTQLASIMELLVQTAVAEMGNLVDEDTAIVLRLDVAGQQTDNEVLQKKIQAQNELMMSRFASVMEMLSKEAVVKITRLVDETKQQFMELKL</sequence>
<proteinExistence type="predicted"/>